<evidence type="ECO:0000256" key="3">
    <source>
        <dbReference type="ARBA" id="ARBA00015991"/>
    </source>
</evidence>
<dbReference type="Gene3D" id="3.30.70.100">
    <property type="match status" value="1"/>
</dbReference>
<dbReference type="InterPro" id="IPR017968">
    <property type="entry name" value="Acylphosphatase_CS"/>
</dbReference>
<comment type="similarity">
    <text evidence="1 7">Belongs to the acylphosphatase family.</text>
</comment>
<dbReference type="EMBL" id="CP116942">
    <property type="protein sequence ID" value="WCO67510.1"/>
    <property type="molecule type" value="Genomic_DNA"/>
</dbReference>
<evidence type="ECO:0000256" key="2">
    <source>
        <dbReference type="ARBA" id="ARBA00012150"/>
    </source>
</evidence>
<dbReference type="InterPro" id="IPR020456">
    <property type="entry name" value="Acylphosphatase"/>
</dbReference>
<proteinExistence type="inferred from homology"/>
<evidence type="ECO:0000259" key="8">
    <source>
        <dbReference type="PROSITE" id="PS51160"/>
    </source>
</evidence>
<evidence type="ECO:0000313" key="10">
    <source>
        <dbReference type="Proteomes" id="UP001216390"/>
    </source>
</evidence>
<dbReference type="InterPro" id="IPR001792">
    <property type="entry name" value="Acylphosphatase-like_dom"/>
</dbReference>
<dbReference type="PROSITE" id="PS00151">
    <property type="entry name" value="ACYLPHOSPHATASE_2"/>
    <property type="match status" value="1"/>
</dbReference>
<evidence type="ECO:0000256" key="5">
    <source>
        <dbReference type="PROSITE-ProRule" id="PRU00520"/>
    </source>
</evidence>
<feature type="active site" evidence="5">
    <location>
        <position position="24"/>
    </location>
</feature>
<dbReference type="PROSITE" id="PS00150">
    <property type="entry name" value="ACYLPHOSPHATASE_1"/>
    <property type="match status" value="1"/>
</dbReference>
<dbReference type="PROSITE" id="PS51160">
    <property type="entry name" value="ACYLPHOSPHATASE_3"/>
    <property type="match status" value="1"/>
</dbReference>
<dbReference type="Proteomes" id="UP001216390">
    <property type="component" value="Chromosome"/>
</dbReference>
<dbReference type="PANTHER" id="PTHR47268">
    <property type="entry name" value="ACYLPHOSPHATASE"/>
    <property type="match status" value="1"/>
</dbReference>
<dbReference type="SUPFAM" id="SSF54975">
    <property type="entry name" value="Acylphosphatase/BLUF domain-like"/>
    <property type="match status" value="1"/>
</dbReference>
<dbReference type="RefSeq" id="WP_272737031.1">
    <property type="nucleotide sequence ID" value="NZ_CP116942.1"/>
</dbReference>
<evidence type="ECO:0000256" key="1">
    <source>
        <dbReference type="ARBA" id="ARBA00005614"/>
    </source>
</evidence>
<keyword evidence="5 6" id="KW-0378">Hydrolase</keyword>
<keyword evidence="10" id="KW-1185">Reference proteome</keyword>
<evidence type="ECO:0000256" key="7">
    <source>
        <dbReference type="RuleBase" id="RU004168"/>
    </source>
</evidence>
<evidence type="ECO:0000256" key="6">
    <source>
        <dbReference type="RuleBase" id="RU000553"/>
    </source>
</evidence>
<protein>
    <recommendedName>
        <fullName evidence="3 5">Acylphosphatase</fullName>
        <ecNumber evidence="2 5">3.6.1.7</ecNumber>
    </recommendedName>
</protein>
<comment type="catalytic activity">
    <reaction evidence="4 5 6">
        <text>an acyl phosphate + H2O = a carboxylate + phosphate + H(+)</text>
        <dbReference type="Rhea" id="RHEA:14965"/>
        <dbReference type="ChEBI" id="CHEBI:15377"/>
        <dbReference type="ChEBI" id="CHEBI:15378"/>
        <dbReference type="ChEBI" id="CHEBI:29067"/>
        <dbReference type="ChEBI" id="CHEBI:43474"/>
        <dbReference type="ChEBI" id="CHEBI:59918"/>
        <dbReference type="EC" id="3.6.1.7"/>
    </reaction>
</comment>
<reference evidence="9" key="1">
    <citation type="submission" date="2023-01" db="EMBL/GenBank/DDBJ databases">
        <title>The diversity of Class Acidimicrobiia in South China Sea sediment environments and the proposal of Iamia marina sp. nov., a novel species of the genus Iamia.</title>
        <authorList>
            <person name="He Y."/>
            <person name="Tian X."/>
        </authorList>
    </citation>
    <scope>NUCLEOTIDE SEQUENCE</scope>
    <source>
        <strain evidence="9">DSM 19957</strain>
    </source>
</reference>
<feature type="domain" description="Acylphosphatase-like" evidence="8">
    <location>
        <begin position="9"/>
        <end position="95"/>
    </location>
</feature>
<dbReference type="PANTHER" id="PTHR47268:SF4">
    <property type="entry name" value="ACYLPHOSPHATASE"/>
    <property type="match status" value="1"/>
</dbReference>
<dbReference type="EC" id="3.6.1.7" evidence="2 5"/>
<accession>A0AAF0BW75</accession>
<dbReference type="KEGG" id="ima:PO878_02095"/>
<gene>
    <name evidence="9" type="ORF">PO878_02095</name>
</gene>
<feature type="active site" evidence="5">
    <location>
        <position position="42"/>
    </location>
</feature>
<sequence>MTDQDSTVRRRLRVEGVVQGVGFRAGCARAAERAGTGGWVRNLADGAVEAEVEGDPGAVDAVLAWCRTGPRAGRVDRVEVTELDPVGAADFTVRA</sequence>
<dbReference type="GO" id="GO:0003998">
    <property type="term" value="F:acylphosphatase activity"/>
    <property type="evidence" value="ECO:0007669"/>
    <property type="project" value="UniProtKB-EC"/>
</dbReference>
<organism evidence="9 10">
    <name type="scientific">Iamia majanohamensis</name>
    <dbReference type="NCBI Taxonomy" id="467976"/>
    <lineage>
        <taxon>Bacteria</taxon>
        <taxon>Bacillati</taxon>
        <taxon>Actinomycetota</taxon>
        <taxon>Acidimicrobiia</taxon>
        <taxon>Acidimicrobiales</taxon>
        <taxon>Iamiaceae</taxon>
        <taxon>Iamia</taxon>
    </lineage>
</organism>
<evidence type="ECO:0000313" key="9">
    <source>
        <dbReference type="EMBL" id="WCO67510.1"/>
    </source>
</evidence>
<name>A0AAF0BW75_9ACTN</name>
<dbReference type="AlphaFoldDB" id="A0AAF0BW75"/>
<evidence type="ECO:0000256" key="4">
    <source>
        <dbReference type="ARBA" id="ARBA00047645"/>
    </source>
</evidence>
<dbReference type="Pfam" id="PF00708">
    <property type="entry name" value="Acylphosphatase"/>
    <property type="match status" value="1"/>
</dbReference>
<dbReference type="InterPro" id="IPR036046">
    <property type="entry name" value="Acylphosphatase-like_dom_sf"/>
</dbReference>